<accession>A0A2D1UBF3</accession>
<organism evidence="1 2">
    <name type="scientific">Pedobacter ginsengisoli</name>
    <dbReference type="NCBI Taxonomy" id="363852"/>
    <lineage>
        <taxon>Bacteria</taxon>
        <taxon>Pseudomonadati</taxon>
        <taxon>Bacteroidota</taxon>
        <taxon>Sphingobacteriia</taxon>
        <taxon>Sphingobacteriales</taxon>
        <taxon>Sphingobacteriaceae</taxon>
        <taxon>Pedobacter</taxon>
    </lineage>
</organism>
<reference evidence="1 2" key="1">
    <citation type="submission" date="2017-10" db="EMBL/GenBank/DDBJ databases">
        <title>Whole genome of Pedobacter ginsengisoli T01R-27 isolated from tomato rhizosphere.</title>
        <authorList>
            <person name="Weon H.-Y."/>
            <person name="Lee S.A."/>
            <person name="Sang M.K."/>
            <person name="Song J."/>
        </authorList>
    </citation>
    <scope>NUCLEOTIDE SEQUENCE [LARGE SCALE GENOMIC DNA]</scope>
    <source>
        <strain evidence="1 2">T01R-27</strain>
    </source>
</reference>
<protein>
    <submittedName>
        <fullName evidence="1">Uncharacterized protein</fullName>
    </submittedName>
</protein>
<sequence length="156" mass="17937">MNQDKSRLQTILLTQLLGETPKKQDFDVMVINDYQTSTVIMRLHLTMKRAGTVFFPMTESLLTVYSDEKSTFGKGIRLFLLLDKQHGFLSWLKREDIRTIIATTVKDPSQMTRDNHFTFSIADLEPLVKELRSIESAHKQAYELAVSSLIAQNISR</sequence>
<dbReference type="Proteomes" id="UP000223749">
    <property type="component" value="Chromosome"/>
</dbReference>
<gene>
    <name evidence="1" type="ORF">CPT03_21925</name>
</gene>
<dbReference type="EMBL" id="CP024091">
    <property type="protein sequence ID" value="ATP58936.1"/>
    <property type="molecule type" value="Genomic_DNA"/>
</dbReference>
<proteinExistence type="predicted"/>
<dbReference type="KEGG" id="pgs:CPT03_21925"/>
<evidence type="ECO:0000313" key="1">
    <source>
        <dbReference type="EMBL" id="ATP58936.1"/>
    </source>
</evidence>
<evidence type="ECO:0000313" key="2">
    <source>
        <dbReference type="Proteomes" id="UP000223749"/>
    </source>
</evidence>
<name>A0A2D1UBF3_9SPHI</name>
<dbReference type="AlphaFoldDB" id="A0A2D1UBF3"/>
<keyword evidence="2" id="KW-1185">Reference proteome</keyword>